<protein>
    <recommendedName>
        <fullName evidence="1">MoxR-vWA-beta-propeller ternary system domain-containing protein</fullName>
    </recommendedName>
</protein>
<evidence type="ECO:0000313" key="2">
    <source>
        <dbReference type="EMBL" id="GAA0950724.1"/>
    </source>
</evidence>
<dbReference type="Proteomes" id="UP001500542">
    <property type="component" value="Unassembled WGS sequence"/>
</dbReference>
<gene>
    <name evidence="2" type="ORF">GCM10009554_51160</name>
</gene>
<comment type="caution">
    <text evidence="2">The sequence shown here is derived from an EMBL/GenBank/DDBJ whole genome shotgun (WGS) entry which is preliminary data.</text>
</comment>
<sequence length="124" mass="13079">MTQSVEVVWRRREPPLPVAGVVAGGSVAELLREATIARLAEREYRAVSGEGWLVVLGEELPWADGAIYLGWDSGVLVPTTAEPTPPVALLRGALPDGQLVVLLPEQVLVSDAPVRPADPALLGA</sequence>
<reference evidence="2 3" key="1">
    <citation type="journal article" date="2019" name="Int. J. Syst. Evol. Microbiol.">
        <title>The Global Catalogue of Microorganisms (GCM) 10K type strain sequencing project: providing services to taxonomists for standard genome sequencing and annotation.</title>
        <authorList>
            <consortium name="The Broad Institute Genomics Platform"/>
            <consortium name="The Broad Institute Genome Sequencing Center for Infectious Disease"/>
            <person name="Wu L."/>
            <person name="Ma J."/>
        </authorList>
    </citation>
    <scope>NUCLEOTIDE SEQUENCE [LARGE SCALE GENOMIC DNA]</scope>
    <source>
        <strain evidence="2 3">JCM 10977</strain>
    </source>
</reference>
<evidence type="ECO:0000313" key="3">
    <source>
        <dbReference type="Proteomes" id="UP001500542"/>
    </source>
</evidence>
<proteinExistence type="predicted"/>
<feature type="domain" description="MoxR-vWA-beta-propeller ternary system" evidence="1">
    <location>
        <begin position="7"/>
        <end position="95"/>
    </location>
</feature>
<accession>A0ABN1R4G9</accession>
<evidence type="ECO:0000259" key="1">
    <source>
        <dbReference type="Pfam" id="PF19921"/>
    </source>
</evidence>
<name>A0ABN1R4G9_9ACTN</name>
<dbReference type="Pfam" id="PF19921">
    <property type="entry name" value="bpX5"/>
    <property type="match status" value="1"/>
</dbReference>
<keyword evidence="3" id="KW-1185">Reference proteome</keyword>
<organism evidence="2 3">
    <name type="scientific">Kribbella koreensis</name>
    <dbReference type="NCBI Taxonomy" id="57909"/>
    <lineage>
        <taxon>Bacteria</taxon>
        <taxon>Bacillati</taxon>
        <taxon>Actinomycetota</taxon>
        <taxon>Actinomycetes</taxon>
        <taxon>Propionibacteriales</taxon>
        <taxon>Kribbellaceae</taxon>
        <taxon>Kribbella</taxon>
    </lineage>
</organism>
<dbReference type="InterPro" id="IPR045548">
    <property type="entry name" value="bpX5"/>
</dbReference>
<dbReference type="RefSeq" id="WP_343975083.1">
    <property type="nucleotide sequence ID" value="NZ_BAAAHK010000013.1"/>
</dbReference>
<dbReference type="EMBL" id="BAAAHK010000013">
    <property type="protein sequence ID" value="GAA0950724.1"/>
    <property type="molecule type" value="Genomic_DNA"/>
</dbReference>